<dbReference type="EMBL" id="ARYL01000002">
    <property type="protein sequence ID" value="KDA04058.1"/>
    <property type="molecule type" value="Genomic_DNA"/>
</dbReference>
<protein>
    <recommendedName>
        <fullName evidence="3">Cupin domain-containing protein</fullName>
    </recommendedName>
</protein>
<sequence>MPHTATQEQSDTVNRGGFQIFRTADAPSLDETAHMDVADMTPELEAGIGVALEAGFAEGNVVKTLFSQPGFSLTYAWFKSGFPLPLHTHDVDCLYYVVAGSLQLGTETLNAGDGFFVGANKAYRYTPGPQGAEVLEFRGQENFDIRFLAKTVPAWQKIAGAVADRCPDWANESPPSAAKA</sequence>
<dbReference type="RefSeq" id="WP_051624434.1">
    <property type="nucleotide sequence ID" value="NZ_ARYL01000002.1"/>
</dbReference>
<evidence type="ECO:0000313" key="1">
    <source>
        <dbReference type="EMBL" id="KDA04058.1"/>
    </source>
</evidence>
<dbReference type="PATRIC" id="fig|1280953.3.peg.389"/>
<organism evidence="1 2">
    <name type="scientific">Hyphomonas oceanitis SCH89</name>
    <dbReference type="NCBI Taxonomy" id="1280953"/>
    <lineage>
        <taxon>Bacteria</taxon>
        <taxon>Pseudomonadati</taxon>
        <taxon>Pseudomonadota</taxon>
        <taxon>Alphaproteobacteria</taxon>
        <taxon>Hyphomonadales</taxon>
        <taxon>Hyphomonadaceae</taxon>
        <taxon>Hyphomonas</taxon>
    </lineage>
</organism>
<dbReference type="eggNOG" id="COG1917">
    <property type="taxonomic scope" value="Bacteria"/>
</dbReference>
<dbReference type="OrthoDB" id="7618523at2"/>
<keyword evidence="2" id="KW-1185">Reference proteome</keyword>
<proteinExistence type="predicted"/>
<dbReference type="Proteomes" id="UP000024942">
    <property type="component" value="Unassembled WGS sequence"/>
</dbReference>
<comment type="caution">
    <text evidence="1">The sequence shown here is derived from an EMBL/GenBank/DDBJ whole genome shotgun (WGS) entry which is preliminary data.</text>
</comment>
<evidence type="ECO:0008006" key="3">
    <source>
        <dbReference type="Google" id="ProtNLM"/>
    </source>
</evidence>
<reference evidence="1 2" key="1">
    <citation type="journal article" date="2014" name="Antonie Van Leeuwenhoek">
        <title>Hyphomonas beringensis sp. nov. and Hyphomonas chukchiensis sp. nov., isolated from surface seawater of the Bering Sea and Chukchi Sea.</title>
        <authorList>
            <person name="Li C."/>
            <person name="Lai Q."/>
            <person name="Li G."/>
            <person name="Dong C."/>
            <person name="Wang J."/>
            <person name="Liao Y."/>
            <person name="Shao Z."/>
        </authorList>
    </citation>
    <scope>NUCLEOTIDE SEQUENCE [LARGE SCALE GENOMIC DNA]</scope>
    <source>
        <strain evidence="1 2">SCH89</strain>
    </source>
</reference>
<dbReference type="Gene3D" id="2.60.120.10">
    <property type="entry name" value="Jelly Rolls"/>
    <property type="match status" value="1"/>
</dbReference>
<name>A0A059GC40_9PROT</name>
<dbReference type="InterPro" id="IPR011051">
    <property type="entry name" value="RmlC_Cupin_sf"/>
</dbReference>
<accession>A0A059GC40</accession>
<dbReference type="AlphaFoldDB" id="A0A059GC40"/>
<evidence type="ECO:0000313" key="2">
    <source>
        <dbReference type="Proteomes" id="UP000024942"/>
    </source>
</evidence>
<dbReference type="STRING" id="1280953.HOC_01931"/>
<gene>
    <name evidence="1" type="ORF">HOC_01931</name>
</gene>
<dbReference type="SUPFAM" id="SSF51182">
    <property type="entry name" value="RmlC-like cupins"/>
    <property type="match status" value="1"/>
</dbReference>
<dbReference type="InterPro" id="IPR014710">
    <property type="entry name" value="RmlC-like_jellyroll"/>
</dbReference>